<dbReference type="Proteomes" id="UP000095658">
    <property type="component" value="Unassembled WGS sequence"/>
</dbReference>
<proteinExistence type="predicted"/>
<dbReference type="EMBL" id="MAMP01000020">
    <property type="protein sequence ID" value="OES45259.1"/>
    <property type="molecule type" value="Genomic_DNA"/>
</dbReference>
<evidence type="ECO:0000313" key="1">
    <source>
        <dbReference type="EMBL" id="OES45259.1"/>
    </source>
</evidence>
<reference evidence="1 2" key="1">
    <citation type="submission" date="2016-06" db="EMBL/GenBank/DDBJ databases">
        <title>Domibacillus iocasae genome sequencing.</title>
        <authorList>
            <person name="Verma A."/>
            <person name="Pal Y."/>
            <person name="Ojha A.K."/>
            <person name="Krishnamurthi S."/>
        </authorList>
    </citation>
    <scope>NUCLEOTIDE SEQUENCE [LARGE SCALE GENOMIC DNA]</scope>
    <source>
        <strain evidence="1 2">DSM 29979</strain>
    </source>
</reference>
<keyword evidence="2" id="KW-1185">Reference proteome</keyword>
<dbReference type="OrthoDB" id="2970424at2"/>
<dbReference type="RefSeq" id="WP_069938140.1">
    <property type="nucleotide sequence ID" value="NZ_MAMP01000020.1"/>
</dbReference>
<organism evidence="1 2">
    <name type="scientific">Domibacillus iocasae</name>
    <dbReference type="NCBI Taxonomy" id="1714016"/>
    <lineage>
        <taxon>Bacteria</taxon>
        <taxon>Bacillati</taxon>
        <taxon>Bacillota</taxon>
        <taxon>Bacilli</taxon>
        <taxon>Bacillales</taxon>
        <taxon>Bacillaceae</taxon>
        <taxon>Domibacillus</taxon>
    </lineage>
</organism>
<protein>
    <submittedName>
        <fullName evidence="1">Uncharacterized protein</fullName>
    </submittedName>
</protein>
<name>A0A1E7DQD2_9BACI</name>
<dbReference type="AlphaFoldDB" id="A0A1E7DQD2"/>
<evidence type="ECO:0000313" key="2">
    <source>
        <dbReference type="Proteomes" id="UP000095658"/>
    </source>
</evidence>
<comment type="caution">
    <text evidence="1">The sequence shown here is derived from an EMBL/GenBank/DDBJ whole genome shotgun (WGS) entry which is preliminary data.</text>
</comment>
<dbReference type="STRING" id="1714016.BA724_04415"/>
<sequence>MSKCRGCGAEIQWIKTDSGKAMPVDMKKQTIVTASGQVVNGFTSHFATCPQANNFRKGNQP</sequence>
<gene>
    <name evidence="1" type="ORF">BA724_04415</name>
</gene>
<accession>A0A1E7DQD2</accession>